<dbReference type="Gene3D" id="3.40.1170.60">
    <property type="match status" value="1"/>
</dbReference>
<dbReference type="PANTHER" id="PTHR35369">
    <property type="entry name" value="BLR3025 PROTEIN-RELATED"/>
    <property type="match status" value="1"/>
</dbReference>
<dbReference type="Gene3D" id="3.30.70.270">
    <property type="match status" value="1"/>
</dbReference>
<dbReference type="InterPro" id="IPR001126">
    <property type="entry name" value="UmuC"/>
</dbReference>
<dbReference type="InterPro" id="IPR050356">
    <property type="entry name" value="SulA_CellDiv_inhibitor"/>
</dbReference>
<evidence type="ECO:0000313" key="4">
    <source>
        <dbReference type="EMBL" id="MFM0239681.1"/>
    </source>
</evidence>
<reference evidence="4 5" key="1">
    <citation type="journal article" date="2024" name="Chem. Sci.">
        <title>Discovery of megapolipeptins by genome mining of a Burkholderiales bacteria collection.</title>
        <authorList>
            <person name="Paulo B.S."/>
            <person name="Recchia M.J.J."/>
            <person name="Lee S."/>
            <person name="Fergusson C.H."/>
            <person name="Romanowski S.B."/>
            <person name="Hernandez A."/>
            <person name="Krull N."/>
            <person name="Liu D.Y."/>
            <person name="Cavanagh H."/>
            <person name="Bos A."/>
            <person name="Gray C.A."/>
            <person name="Murphy B.T."/>
            <person name="Linington R.G."/>
            <person name="Eustaquio A.S."/>
        </authorList>
    </citation>
    <scope>NUCLEOTIDE SEQUENCE [LARGE SCALE GENOMIC DNA]</scope>
    <source>
        <strain evidence="4 5">RL17-351-BIE-A</strain>
    </source>
</reference>
<evidence type="ECO:0000313" key="5">
    <source>
        <dbReference type="Proteomes" id="UP001629274"/>
    </source>
</evidence>
<dbReference type="Pfam" id="PF00817">
    <property type="entry name" value="IMS"/>
    <property type="match status" value="1"/>
</dbReference>
<organism evidence="4 5">
    <name type="scientific">Paraburkholderia phytofirmans</name>
    <dbReference type="NCBI Taxonomy" id="261302"/>
    <lineage>
        <taxon>Bacteria</taxon>
        <taxon>Pseudomonadati</taxon>
        <taxon>Pseudomonadota</taxon>
        <taxon>Betaproteobacteria</taxon>
        <taxon>Burkholderiales</taxon>
        <taxon>Burkholderiaceae</taxon>
        <taxon>Paraburkholderia</taxon>
    </lineage>
</organism>
<keyword evidence="2" id="KW-0227">DNA damage</keyword>
<dbReference type="Proteomes" id="UP001629274">
    <property type="component" value="Unassembled WGS sequence"/>
</dbReference>
<evidence type="ECO:0000256" key="1">
    <source>
        <dbReference type="ARBA" id="ARBA00010945"/>
    </source>
</evidence>
<dbReference type="PANTHER" id="PTHR35369:SF2">
    <property type="entry name" value="BLR3025 PROTEIN"/>
    <property type="match status" value="1"/>
</dbReference>
<comment type="caution">
    <text evidence="4">The sequence shown here is derived from an EMBL/GenBank/DDBJ whole genome shotgun (WGS) entry which is preliminary data.</text>
</comment>
<comment type="similarity">
    <text evidence="1">Belongs to the DNA polymerase type-Y family.</text>
</comment>
<sequence length="488" mass="54054">MRVLLAVHLPRLPLEIFRPRWLGESAHGCVVLEGDTVALLDRKAGAAGVRPGMRRGGVLTLVPDIELHERDMGREEETLHEVAVALMRFSPDVAVAAEATVLMDISASLRLFGGVAVLCREVRRVVDTMGVSARITAAPTGTGAWLLARASTRRLLKLASLERRLSALPFGTVPELRPFADWFTGIGCVSIADVRRLPRAGLQRRCGVEVLDCLDRAFGTAPELYEWLVLPPKFVARIELPDRVEDAEAVLFSAHRLIMQLCGWLAGRQLAVTALDVRLEHERGRAAIPPTAISIALAEPTWREHHLVRLLRERLSRTELAAAVIAVSIEATKVDTAVPASDQLFTEPGGTAEEHTRLVELLVARLGVENVLRAAPTADYRPEVANRWVPLGDAVRTDPLPLHMPRPAWLLDSPVQLMVRRHRPFYGSPLRKVSPPERIEAGWHDGQLITRDYFVVQADDGTCYWAYQERVSSRDEGDASWFLHGLFG</sequence>
<keyword evidence="5" id="KW-1185">Reference proteome</keyword>
<accession>A0ABW9BGF5</accession>
<dbReference type="InterPro" id="IPR043128">
    <property type="entry name" value="Rev_trsase/Diguanyl_cyclase"/>
</dbReference>
<dbReference type="InterPro" id="IPR043502">
    <property type="entry name" value="DNA/RNA_pol_sf"/>
</dbReference>
<gene>
    <name evidence="4" type="ORF">PQR03_16245</name>
</gene>
<evidence type="ECO:0000256" key="2">
    <source>
        <dbReference type="ARBA" id="ARBA00022763"/>
    </source>
</evidence>
<evidence type="ECO:0000259" key="3">
    <source>
        <dbReference type="Pfam" id="PF00817"/>
    </source>
</evidence>
<dbReference type="CDD" id="cd03468">
    <property type="entry name" value="PolY_like"/>
    <property type="match status" value="1"/>
</dbReference>
<dbReference type="RefSeq" id="WP_408263384.1">
    <property type="nucleotide sequence ID" value="NZ_JAQQCK010000012.1"/>
</dbReference>
<dbReference type="SUPFAM" id="SSF56672">
    <property type="entry name" value="DNA/RNA polymerases"/>
    <property type="match status" value="1"/>
</dbReference>
<protein>
    <submittedName>
        <fullName evidence="4">DNA polymerase Y family protein</fullName>
    </submittedName>
</protein>
<name>A0ABW9BGF5_9BURK</name>
<feature type="domain" description="UmuC" evidence="3">
    <location>
        <begin position="31"/>
        <end position="148"/>
    </location>
</feature>
<dbReference type="EMBL" id="JAQQDR010000005">
    <property type="protein sequence ID" value="MFM0239681.1"/>
    <property type="molecule type" value="Genomic_DNA"/>
</dbReference>
<proteinExistence type="inferred from homology"/>